<dbReference type="EMBL" id="BJZV01000002">
    <property type="protein sequence ID" value="GEP08912.1"/>
    <property type="molecule type" value="Genomic_DNA"/>
</dbReference>
<evidence type="ECO:0000313" key="1">
    <source>
        <dbReference type="EMBL" id="GEP08912.1"/>
    </source>
</evidence>
<reference evidence="1 2" key="1">
    <citation type="submission" date="2019-07" db="EMBL/GenBank/DDBJ databases">
        <title>Whole genome shotgun sequence of Methylobacterium gnaphalii NBRC 107716.</title>
        <authorList>
            <person name="Hosoyama A."/>
            <person name="Uohara A."/>
            <person name="Ohji S."/>
            <person name="Ichikawa N."/>
        </authorList>
    </citation>
    <scope>NUCLEOTIDE SEQUENCE [LARGE SCALE GENOMIC DNA]</scope>
    <source>
        <strain evidence="1 2">NBRC 107716</strain>
    </source>
</reference>
<organism evidence="1 2">
    <name type="scientific">Methylobacterium gnaphalii</name>
    <dbReference type="NCBI Taxonomy" id="1010610"/>
    <lineage>
        <taxon>Bacteria</taxon>
        <taxon>Pseudomonadati</taxon>
        <taxon>Pseudomonadota</taxon>
        <taxon>Alphaproteobacteria</taxon>
        <taxon>Hyphomicrobiales</taxon>
        <taxon>Methylobacteriaceae</taxon>
        <taxon>Methylobacterium</taxon>
    </lineage>
</organism>
<dbReference type="Proteomes" id="UP000321750">
    <property type="component" value="Unassembled WGS sequence"/>
</dbReference>
<sequence length="84" mass="9489">MPRVRSLVETIAFDHALRGHECQANSKHRIVKGEMRLKVRNGRSWDHYCIACAQQILSKDVARLQMMLDVAAAPGQMPFAEEVA</sequence>
<accession>A0A512JG99</accession>
<dbReference type="AlphaFoldDB" id="A0A512JG99"/>
<evidence type="ECO:0000313" key="2">
    <source>
        <dbReference type="Proteomes" id="UP000321750"/>
    </source>
</evidence>
<protein>
    <submittedName>
        <fullName evidence="1">Uncharacterized protein</fullName>
    </submittedName>
</protein>
<gene>
    <name evidence="1" type="ORF">MGN01_07570</name>
</gene>
<keyword evidence="2" id="KW-1185">Reference proteome</keyword>
<proteinExistence type="predicted"/>
<comment type="caution">
    <text evidence="1">The sequence shown here is derived from an EMBL/GenBank/DDBJ whole genome shotgun (WGS) entry which is preliminary data.</text>
</comment>
<name>A0A512JG99_9HYPH</name>